<dbReference type="RefSeq" id="WP_071925037.1">
    <property type="nucleotide sequence ID" value="NZ_CP017480.1"/>
</dbReference>
<feature type="chain" id="PRO_5013289923" description="Transporter" evidence="1">
    <location>
        <begin position="23"/>
        <end position="323"/>
    </location>
</feature>
<evidence type="ECO:0000256" key="1">
    <source>
        <dbReference type="SAM" id="SignalP"/>
    </source>
</evidence>
<dbReference type="EMBL" id="CP017480">
    <property type="protein sequence ID" value="APG05751.1"/>
    <property type="molecule type" value="Genomic_DNA"/>
</dbReference>
<evidence type="ECO:0008006" key="4">
    <source>
        <dbReference type="Google" id="ProtNLM"/>
    </source>
</evidence>
<dbReference type="Proteomes" id="UP000182987">
    <property type="component" value="Chromosome"/>
</dbReference>
<dbReference type="OrthoDB" id="7240756at2"/>
<proteinExistence type="predicted"/>
<dbReference type="STRING" id="1440763.BJI69_18825"/>
<dbReference type="AlphaFoldDB" id="A0A1L3EXG9"/>
<reference evidence="3" key="1">
    <citation type="submission" date="2016-09" db="EMBL/GenBank/DDBJ databases">
        <authorList>
            <person name="Lysoe E."/>
        </authorList>
    </citation>
    <scope>NUCLEOTIDE SEQUENCE [LARGE SCALE GENOMIC DNA]</scope>
    <source>
        <strain evidence="3">LJ96T</strain>
    </source>
</reference>
<gene>
    <name evidence="2" type="ORF">BJI69_18825</name>
</gene>
<feature type="signal peptide" evidence="1">
    <location>
        <begin position="1"/>
        <end position="22"/>
    </location>
</feature>
<keyword evidence="3" id="KW-1185">Reference proteome</keyword>
<evidence type="ECO:0000313" key="3">
    <source>
        <dbReference type="Proteomes" id="UP000182987"/>
    </source>
</evidence>
<organism evidence="2 3">
    <name type="scientific">Luteibacter rhizovicinus DSM 16549</name>
    <dbReference type="NCBI Taxonomy" id="1440763"/>
    <lineage>
        <taxon>Bacteria</taxon>
        <taxon>Pseudomonadati</taxon>
        <taxon>Pseudomonadota</taxon>
        <taxon>Gammaproteobacteria</taxon>
        <taxon>Lysobacterales</taxon>
        <taxon>Rhodanobacteraceae</taxon>
        <taxon>Luteibacter</taxon>
    </lineage>
</organism>
<evidence type="ECO:0000313" key="2">
    <source>
        <dbReference type="EMBL" id="APG05751.1"/>
    </source>
</evidence>
<dbReference type="KEGG" id="lrz:BJI69_18825"/>
<sequence length="323" mass="34484">MSSSRFLTVALAAAAVPASVVAAPAGAAPSDGDANFTGPLVTPAVNTLSAGMLNVEPYLIHTNARGWFDSDGDRHAQKPTLRQWQVALPMTYGLTDNISVQLTLNAARTSVDGRHSDGMRMGDSTLRVQSRLTAPKADGTGLVLAVAAAQRLATGEYHHLDNNPLNGMGTGAMRTTFAFGAQQLHWLDNGHALRWRGQLAWSPSPGRVRLRGANVYGTPDHFRGYAAPGQAWNASFAAEYVLDRRWVLVGEAIWNRESGTRLKGAADGHWAHTSPSNHALSLAPALEYHFNPKVGLIAGVQFTVGGRNATDYVAPQVALNMVF</sequence>
<name>A0A1L3EXG9_9GAMM</name>
<protein>
    <recommendedName>
        <fullName evidence="4">Transporter</fullName>
    </recommendedName>
</protein>
<keyword evidence="1" id="KW-0732">Signal</keyword>
<accession>A0A1L3EXG9</accession>